<dbReference type="Proteomes" id="UP000824120">
    <property type="component" value="Chromosome 6"/>
</dbReference>
<accession>A0A9J5YRH1</accession>
<protein>
    <submittedName>
        <fullName evidence="1">Uncharacterized protein</fullName>
    </submittedName>
</protein>
<dbReference type="OrthoDB" id="418748at2759"/>
<gene>
    <name evidence="1" type="ORF">H5410_033062</name>
</gene>
<dbReference type="PANTHER" id="PTHR46238:SF8">
    <property type="entry name" value="ENDONUCLEASE_EXONUCLEASE_PHOSPHATASE DOMAIN-CONTAINING PROTEIN"/>
    <property type="match status" value="1"/>
</dbReference>
<sequence length="74" mass="8460">MFSGVTHEAGIKVRHDTQVIKKKGSFNYLEFIIQSKGEIEDDLTHHISAGWMTWRQASGLLYDKKVPPKLKGNF</sequence>
<reference evidence="1 2" key="1">
    <citation type="submission" date="2020-09" db="EMBL/GenBank/DDBJ databases">
        <title>De no assembly of potato wild relative species, Solanum commersonii.</title>
        <authorList>
            <person name="Cho K."/>
        </authorList>
    </citation>
    <scope>NUCLEOTIDE SEQUENCE [LARGE SCALE GENOMIC DNA]</scope>
    <source>
        <strain evidence="1">LZ3.2</strain>
        <tissue evidence="1">Leaf</tissue>
    </source>
</reference>
<organism evidence="1 2">
    <name type="scientific">Solanum commersonii</name>
    <name type="common">Commerson's wild potato</name>
    <name type="synonym">Commerson's nightshade</name>
    <dbReference type="NCBI Taxonomy" id="4109"/>
    <lineage>
        <taxon>Eukaryota</taxon>
        <taxon>Viridiplantae</taxon>
        <taxon>Streptophyta</taxon>
        <taxon>Embryophyta</taxon>
        <taxon>Tracheophyta</taxon>
        <taxon>Spermatophyta</taxon>
        <taxon>Magnoliopsida</taxon>
        <taxon>eudicotyledons</taxon>
        <taxon>Gunneridae</taxon>
        <taxon>Pentapetalae</taxon>
        <taxon>asterids</taxon>
        <taxon>lamiids</taxon>
        <taxon>Solanales</taxon>
        <taxon>Solanaceae</taxon>
        <taxon>Solanoideae</taxon>
        <taxon>Solaneae</taxon>
        <taxon>Solanum</taxon>
    </lineage>
</organism>
<comment type="caution">
    <text evidence="1">The sequence shown here is derived from an EMBL/GenBank/DDBJ whole genome shotgun (WGS) entry which is preliminary data.</text>
</comment>
<evidence type="ECO:0000313" key="1">
    <source>
        <dbReference type="EMBL" id="KAG5601692.1"/>
    </source>
</evidence>
<dbReference type="EMBL" id="JACXVP010000006">
    <property type="protein sequence ID" value="KAG5601692.1"/>
    <property type="molecule type" value="Genomic_DNA"/>
</dbReference>
<proteinExistence type="predicted"/>
<name>A0A9J5YRH1_SOLCO</name>
<keyword evidence="2" id="KW-1185">Reference proteome</keyword>
<dbReference type="PANTHER" id="PTHR46238">
    <property type="entry name" value="REVERSE TRANSCRIPTASE DOMAIN-CONTAINING PROTEIN"/>
    <property type="match status" value="1"/>
</dbReference>
<dbReference type="AlphaFoldDB" id="A0A9J5YRH1"/>
<evidence type="ECO:0000313" key="2">
    <source>
        <dbReference type="Proteomes" id="UP000824120"/>
    </source>
</evidence>